<name>A0A081NCN4_9GAMM</name>
<dbReference type="RefSeq" id="WP_034840836.1">
    <property type="nucleotide sequence ID" value="NZ_JOKH01000006.1"/>
</dbReference>
<evidence type="ECO:0000313" key="2">
    <source>
        <dbReference type="Proteomes" id="UP000028073"/>
    </source>
</evidence>
<proteinExistence type="predicted"/>
<keyword evidence="2" id="KW-1185">Reference proteome</keyword>
<dbReference type="OrthoDB" id="9837905at2"/>
<accession>A0A081NCN4</accession>
<evidence type="ECO:0000313" key="1">
    <source>
        <dbReference type="EMBL" id="KEQ16207.1"/>
    </source>
</evidence>
<protein>
    <submittedName>
        <fullName evidence="1">Uncharacterized protein</fullName>
    </submittedName>
</protein>
<comment type="caution">
    <text evidence="1">The sequence shown here is derived from an EMBL/GenBank/DDBJ whole genome shotgun (WGS) entry which is preliminary data.</text>
</comment>
<dbReference type="AlphaFoldDB" id="A0A081NCN4"/>
<organism evidence="1 2">
    <name type="scientific">Endozoicomonas numazuensis</name>
    <dbReference type="NCBI Taxonomy" id="1137799"/>
    <lineage>
        <taxon>Bacteria</taxon>
        <taxon>Pseudomonadati</taxon>
        <taxon>Pseudomonadota</taxon>
        <taxon>Gammaproteobacteria</taxon>
        <taxon>Oceanospirillales</taxon>
        <taxon>Endozoicomonadaceae</taxon>
        <taxon>Endozoicomonas</taxon>
    </lineage>
</organism>
<dbReference type="EMBL" id="JOKH01000006">
    <property type="protein sequence ID" value="KEQ16207.1"/>
    <property type="molecule type" value="Genomic_DNA"/>
</dbReference>
<dbReference type="STRING" id="1137799.GZ78_23535"/>
<reference evidence="1 2" key="1">
    <citation type="submission" date="2014-06" db="EMBL/GenBank/DDBJ databases">
        <title>Whole Genome Sequences of Three Symbiotic Endozoicomonas Bacteria.</title>
        <authorList>
            <person name="Neave M.J."/>
            <person name="Apprill A."/>
            <person name="Voolstra C.R."/>
        </authorList>
    </citation>
    <scope>NUCLEOTIDE SEQUENCE [LARGE SCALE GENOMIC DNA]</scope>
    <source>
        <strain evidence="1 2">DSM 25634</strain>
    </source>
</reference>
<gene>
    <name evidence="1" type="ORF">GZ78_23535</name>
</gene>
<sequence>MNQPVLKTIAMHLHVQGLSPSLPNEQESILTFNLSQNLLSELVLNQTDKKHLSLSMLTIIDTESSEDLEIFALALAPRVSPLKLATLNQQLCLQLNFHCTQKTLRSSLNEAIVMMRHMSGAIFTGALELQRKEKDLMAVLEQTIAQLAQPRLATQ</sequence>
<dbReference type="Proteomes" id="UP000028073">
    <property type="component" value="Unassembled WGS sequence"/>
</dbReference>